<dbReference type="AlphaFoldDB" id="A0A1I7WGN0"/>
<dbReference type="Proteomes" id="UP000095283">
    <property type="component" value="Unplaced"/>
</dbReference>
<evidence type="ECO:0000313" key="1">
    <source>
        <dbReference type="Proteomes" id="UP000095283"/>
    </source>
</evidence>
<evidence type="ECO:0000313" key="2">
    <source>
        <dbReference type="WBParaSite" id="Hba_04119"/>
    </source>
</evidence>
<keyword evidence="1" id="KW-1185">Reference proteome</keyword>
<sequence length="112" mass="13084">MADAPNIVTPLVLTDFIMLFHHGAQTTMSKRRDVCCLNCIHCHRTTLFHVQRFCFSFSAKYKQCEFTFICLLLVAVENGLIVFRNLKRVLSDFYDINVSQVYFFYLLLFSSP</sequence>
<protein>
    <submittedName>
        <fullName evidence="2">Secreted protein</fullName>
    </submittedName>
</protein>
<organism evidence="1 2">
    <name type="scientific">Heterorhabditis bacteriophora</name>
    <name type="common">Entomopathogenic nematode worm</name>
    <dbReference type="NCBI Taxonomy" id="37862"/>
    <lineage>
        <taxon>Eukaryota</taxon>
        <taxon>Metazoa</taxon>
        <taxon>Ecdysozoa</taxon>
        <taxon>Nematoda</taxon>
        <taxon>Chromadorea</taxon>
        <taxon>Rhabditida</taxon>
        <taxon>Rhabditina</taxon>
        <taxon>Rhabditomorpha</taxon>
        <taxon>Strongyloidea</taxon>
        <taxon>Heterorhabditidae</taxon>
        <taxon>Heterorhabditis</taxon>
    </lineage>
</organism>
<proteinExistence type="predicted"/>
<reference evidence="2" key="1">
    <citation type="submission" date="2016-11" db="UniProtKB">
        <authorList>
            <consortium name="WormBaseParasite"/>
        </authorList>
    </citation>
    <scope>IDENTIFICATION</scope>
</reference>
<name>A0A1I7WGN0_HETBA</name>
<accession>A0A1I7WGN0</accession>
<dbReference type="WBParaSite" id="Hba_04119">
    <property type="protein sequence ID" value="Hba_04119"/>
    <property type="gene ID" value="Hba_04119"/>
</dbReference>